<dbReference type="OMA" id="TIPERHE"/>
<evidence type="ECO:0000313" key="4">
    <source>
        <dbReference type="EMBL" id="SAM03933.1"/>
    </source>
</evidence>
<organism evidence="4">
    <name type="scientific">Absidia glauca</name>
    <name type="common">Pin mould</name>
    <dbReference type="NCBI Taxonomy" id="4829"/>
    <lineage>
        <taxon>Eukaryota</taxon>
        <taxon>Fungi</taxon>
        <taxon>Fungi incertae sedis</taxon>
        <taxon>Mucoromycota</taxon>
        <taxon>Mucoromycotina</taxon>
        <taxon>Mucoromycetes</taxon>
        <taxon>Mucorales</taxon>
        <taxon>Cunninghamellaceae</taxon>
        <taxon>Absidia</taxon>
    </lineage>
</organism>
<dbReference type="Pfam" id="PF12814">
    <property type="entry name" value="Mcp5_PH"/>
    <property type="match status" value="1"/>
</dbReference>
<evidence type="ECO:0000256" key="1">
    <source>
        <dbReference type="SAM" id="Coils"/>
    </source>
</evidence>
<feature type="coiled-coil region" evidence="1">
    <location>
        <begin position="89"/>
        <end position="186"/>
    </location>
</feature>
<gene>
    <name evidence="4" type="primary">ABSGL_09789.1 scaffold 11617</name>
</gene>
<dbReference type="GO" id="GO:0005543">
    <property type="term" value="F:phospholipid binding"/>
    <property type="evidence" value="ECO:0007669"/>
    <property type="project" value="InterPro"/>
</dbReference>
<dbReference type="Proteomes" id="UP000078561">
    <property type="component" value="Unassembled WGS sequence"/>
</dbReference>
<feature type="region of interest" description="Disordered" evidence="2">
    <location>
        <begin position="443"/>
        <end position="476"/>
    </location>
</feature>
<dbReference type="InParanoid" id="A0A163K3D5"/>
<reference evidence="4" key="1">
    <citation type="submission" date="2016-04" db="EMBL/GenBank/DDBJ databases">
        <authorList>
            <person name="Evans L.H."/>
            <person name="Alamgir A."/>
            <person name="Owens N."/>
            <person name="Weber N.D."/>
            <person name="Virtaneva K."/>
            <person name="Barbian K."/>
            <person name="Babar A."/>
            <person name="Rosenke K."/>
        </authorList>
    </citation>
    <scope>NUCLEOTIDE SEQUENCE [LARGE SCALE GENOMIC DNA]</scope>
    <source>
        <strain evidence="4">CBS 101.48</strain>
    </source>
</reference>
<dbReference type="GO" id="GO:0032065">
    <property type="term" value="P:maintenance of protein location in cell cortex"/>
    <property type="evidence" value="ECO:0007669"/>
    <property type="project" value="InterPro"/>
</dbReference>
<dbReference type="GO" id="GO:0015631">
    <property type="term" value="F:tubulin binding"/>
    <property type="evidence" value="ECO:0007669"/>
    <property type="project" value="TreeGrafter"/>
</dbReference>
<protein>
    <recommendedName>
        <fullName evidence="3">Pleckstrin homology domain-containing protein</fullName>
    </recommendedName>
</protein>
<dbReference type="InterPro" id="IPR024774">
    <property type="entry name" value="PH_dom-Mcp5-type"/>
</dbReference>
<keyword evidence="1" id="KW-0175">Coiled coil</keyword>
<feature type="domain" description="Pleckstrin homology" evidence="3">
    <location>
        <begin position="544"/>
        <end position="594"/>
    </location>
</feature>
<accession>A0A163K3D5</accession>
<dbReference type="GO" id="GO:0000226">
    <property type="term" value="P:microtubule cytoskeleton organization"/>
    <property type="evidence" value="ECO:0007669"/>
    <property type="project" value="TreeGrafter"/>
</dbReference>
<dbReference type="PANTHER" id="PTHR28190">
    <property type="entry name" value="NUCLEAR MIGRATION PROTEIN NUM1"/>
    <property type="match status" value="1"/>
</dbReference>
<feature type="region of interest" description="Disordered" evidence="2">
    <location>
        <begin position="1"/>
        <end position="40"/>
    </location>
</feature>
<feature type="coiled-coil region" evidence="1">
    <location>
        <begin position="275"/>
        <end position="302"/>
    </location>
</feature>
<name>A0A163K3D5_ABSGL</name>
<proteinExistence type="predicted"/>
<feature type="region of interest" description="Disordered" evidence="2">
    <location>
        <begin position="331"/>
        <end position="350"/>
    </location>
</feature>
<evidence type="ECO:0000259" key="3">
    <source>
        <dbReference type="Pfam" id="PF12814"/>
    </source>
</evidence>
<dbReference type="OrthoDB" id="2149224at2759"/>
<dbReference type="GO" id="GO:0005739">
    <property type="term" value="C:mitochondrion"/>
    <property type="evidence" value="ECO:0007669"/>
    <property type="project" value="TreeGrafter"/>
</dbReference>
<evidence type="ECO:0000256" key="2">
    <source>
        <dbReference type="SAM" id="MobiDB-lite"/>
    </source>
</evidence>
<sequence>MQPGSPSPSTITKTVQDESGESISSGNVGGSNDMESTESSTKAIIGGHLQHRQQQQQQWDIDMAAEIGQSLMVEIKRMQGLLQEKNDSLSMLSLEKAEAYQKLDQLTSQLKQRSNDLELEQENIWTLELEKQELTQQVSQLQHQLQRILADQSKHVDREEDLRLELERLKQQHVAWQEDMKRSRQDKLDMVAMKKKLGALQNQSLGNKLGATSTVGFDPGDANIPLDSHLAPNQVLPTASSSCPLAMTRHIQQQRQQRQKHEELVNLNATLQSSLRSANTIIHQLQQSLDSEQNKRMEMETLWRETQETVEQENDRGNYLSLSTDSFDFPASPSSALSDLETQHNPPQISSPTVTLLDADTQHNEQRTIDKKHHDSPHTFLSLGEELSLVGSTLKNDTCPPTFSDGQLSALSKSWSLETLTAHTNLDEIMMLDLCPTNASSTTIANENSGCKPSPTIPERHESPQHSTLSNDSGEVKGQETYGFLWSTGSYIYQPSTIDPSASYQQGQHTKDTSTGNQGLLCNQRLANGSNNSRHSDDDGSKYIRALTRTMIGDWMWKYTRNRFSETRHRRFFWLHPYSRTLHWSTREPGLDGCQYKTKSGTPAILGRIAPTKITTLIGITHGIHR</sequence>
<keyword evidence="5" id="KW-1185">Reference proteome</keyword>
<dbReference type="AlphaFoldDB" id="A0A163K3D5"/>
<dbReference type="EMBL" id="LT554307">
    <property type="protein sequence ID" value="SAM03933.1"/>
    <property type="molecule type" value="Genomic_DNA"/>
</dbReference>
<evidence type="ECO:0000313" key="5">
    <source>
        <dbReference type="Proteomes" id="UP000078561"/>
    </source>
</evidence>
<dbReference type="InterPro" id="IPR053005">
    <property type="entry name" value="Nuclear_Pos-Cytoskel_Interact"/>
</dbReference>
<dbReference type="STRING" id="4829.A0A163K3D5"/>
<dbReference type="PANTHER" id="PTHR28190:SF2">
    <property type="entry name" value="MIGRATION PROTEIN, PUTATIVE (AFU_ORTHOLOGUE AFUA_2G07730)-RELATED"/>
    <property type="match status" value="1"/>
</dbReference>
<dbReference type="GO" id="GO:0005938">
    <property type="term" value="C:cell cortex"/>
    <property type="evidence" value="ECO:0007669"/>
    <property type="project" value="InterPro"/>
</dbReference>